<dbReference type="GeneID" id="78216840"/>
<sequence length="55" mass="6246">MLNDEVLAEIRKIRDEQAKSFNYDLAAICADLRKKQATSGRKIISLPLKTVVKSR</sequence>
<dbReference type="AlphaFoldDB" id="A0A480A8H4"/>
<name>A0A480A8H4_9CYAN</name>
<dbReference type="RefSeq" id="WP_168651017.1">
    <property type="nucleotide sequence ID" value="NZ_BJCF01000006.1"/>
</dbReference>
<comment type="caution">
    <text evidence="1">The sequence shown here is derived from an EMBL/GenBank/DDBJ whole genome shotgun (WGS) entry which is preliminary data.</text>
</comment>
<dbReference type="EMBL" id="BJCF01000006">
    <property type="protein sequence ID" value="GCL41169.1"/>
    <property type="molecule type" value="Genomic_DNA"/>
</dbReference>
<gene>
    <name evidence="1" type="ORF">NIES80_08630</name>
</gene>
<evidence type="ECO:0000313" key="2">
    <source>
        <dbReference type="Proteomes" id="UP000299367"/>
    </source>
</evidence>
<protein>
    <submittedName>
        <fullName evidence="1">Uncharacterized protein</fullName>
    </submittedName>
</protein>
<dbReference type="Proteomes" id="UP000299367">
    <property type="component" value="Unassembled WGS sequence"/>
</dbReference>
<organism evidence="1 2">
    <name type="scientific">Dolichospermum planctonicum</name>
    <dbReference type="NCBI Taxonomy" id="136072"/>
    <lineage>
        <taxon>Bacteria</taxon>
        <taxon>Bacillati</taxon>
        <taxon>Cyanobacteriota</taxon>
        <taxon>Cyanophyceae</taxon>
        <taxon>Nostocales</taxon>
        <taxon>Aphanizomenonaceae</taxon>
        <taxon>Dolichospermum</taxon>
    </lineage>
</organism>
<reference evidence="2" key="1">
    <citation type="submission" date="2019-02" db="EMBL/GenBank/DDBJ databases">
        <title>Draft genome sequence of Dolichospermum planctonicum NIES-80.</title>
        <authorList>
            <person name="Yamaguchi H."/>
            <person name="Suzuki S."/>
            <person name="Kawachi M."/>
        </authorList>
    </citation>
    <scope>NUCLEOTIDE SEQUENCE [LARGE SCALE GENOMIC DNA]</scope>
    <source>
        <strain evidence="2">NIES-80</strain>
    </source>
</reference>
<accession>A0A480A8H4</accession>
<proteinExistence type="predicted"/>
<evidence type="ECO:0000313" key="1">
    <source>
        <dbReference type="EMBL" id="GCL41169.1"/>
    </source>
</evidence>